<reference evidence="11" key="1">
    <citation type="submission" date="2019-03" db="EMBL/GenBank/DDBJ databases">
        <authorList>
            <person name="Mank J."/>
            <person name="Almeida P."/>
        </authorList>
    </citation>
    <scope>NUCLEOTIDE SEQUENCE</scope>
    <source>
        <strain evidence="11">78183</strain>
    </source>
</reference>
<dbReference type="Pfam" id="PF14226">
    <property type="entry name" value="DIOX_N"/>
    <property type="match status" value="1"/>
</dbReference>
<dbReference type="PRINTS" id="PR00682">
    <property type="entry name" value="IPNSYNTHASE"/>
</dbReference>
<feature type="domain" description="Fe2OG dioxygenase" evidence="10">
    <location>
        <begin position="195"/>
        <end position="295"/>
    </location>
</feature>
<dbReference type="AlphaFoldDB" id="A0A6N2MIQ5"/>
<keyword evidence="7 9" id="KW-0408">Iron</keyword>
<evidence type="ECO:0000256" key="9">
    <source>
        <dbReference type="RuleBase" id="RU003682"/>
    </source>
</evidence>
<dbReference type="GO" id="GO:0031418">
    <property type="term" value="F:L-ascorbic acid binding"/>
    <property type="evidence" value="ECO:0007669"/>
    <property type="project" value="UniProtKB-KW"/>
</dbReference>
<organism evidence="11">
    <name type="scientific">Salix viminalis</name>
    <name type="common">Common osier</name>
    <name type="synonym">Basket willow</name>
    <dbReference type="NCBI Taxonomy" id="40686"/>
    <lineage>
        <taxon>Eukaryota</taxon>
        <taxon>Viridiplantae</taxon>
        <taxon>Streptophyta</taxon>
        <taxon>Embryophyta</taxon>
        <taxon>Tracheophyta</taxon>
        <taxon>Spermatophyta</taxon>
        <taxon>Magnoliopsida</taxon>
        <taxon>eudicotyledons</taxon>
        <taxon>Gunneridae</taxon>
        <taxon>Pentapetalae</taxon>
        <taxon>rosids</taxon>
        <taxon>fabids</taxon>
        <taxon>Malpighiales</taxon>
        <taxon>Salicaceae</taxon>
        <taxon>Saliceae</taxon>
        <taxon>Salix</taxon>
    </lineage>
</organism>
<dbReference type="GO" id="GO:0051213">
    <property type="term" value="F:dioxygenase activity"/>
    <property type="evidence" value="ECO:0007669"/>
    <property type="project" value="UniProtKB-KW"/>
</dbReference>
<dbReference type="GO" id="GO:0009813">
    <property type="term" value="P:flavonoid biosynthetic process"/>
    <property type="evidence" value="ECO:0007669"/>
    <property type="project" value="UniProtKB-KW"/>
</dbReference>
<keyword evidence="4" id="KW-0847">Vitamin C</keyword>
<dbReference type="InterPro" id="IPR044861">
    <property type="entry name" value="IPNS-like_FE2OG_OXY"/>
</dbReference>
<evidence type="ECO:0000256" key="4">
    <source>
        <dbReference type="ARBA" id="ARBA00022896"/>
    </source>
</evidence>
<evidence type="ECO:0000256" key="6">
    <source>
        <dbReference type="ARBA" id="ARBA00023002"/>
    </source>
</evidence>
<proteinExistence type="inferred from homology"/>
<dbReference type="Gene3D" id="2.60.120.330">
    <property type="entry name" value="B-lactam Antibiotic, Isopenicillin N Synthase, Chain"/>
    <property type="match status" value="1"/>
</dbReference>
<keyword evidence="8" id="KW-0284">Flavonoid biosynthesis</keyword>
<dbReference type="FunFam" id="2.60.120.330:FF:000009">
    <property type="entry name" value="Flavonol synthase"/>
    <property type="match status" value="1"/>
</dbReference>
<dbReference type="GO" id="GO:0046872">
    <property type="term" value="F:metal ion binding"/>
    <property type="evidence" value="ECO:0007669"/>
    <property type="project" value="UniProtKB-KW"/>
</dbReference>
<evidence type="ECO:0000256" key="7">
    <source>
        <dbReference type="ARBA" id="ARBA00023004"/>
    </source>
</evidence>
<dbReference type="GO" id="GO:0046148">
    <property type="term" value="P:pigment biosynthetic process"/>
    <property type="evidence" value="ECO:0007669"/>
    <property type="project" value="UniProtKB-ARBA"/>
</dbReference>
<dbReference type="Pfam" id="PF03171">
    <property type="entry name" value="2OG-FeII_Oxy"/>
    <property type="match status" value="1"/>
</dbReference>
<keyword evidence="5" id="KW-0223">Dioxygenase</keyword>
<dbReference type="EMBL" id="CAADRP010001818">
    <property type="protein sequence ID" value="VFU53551.1"/>
    <property type="molecule type" value="Genomic_DNA"/>
</dbReference>
<dbReference type="InterPro" id="IPR027443">
    <property type="entry name" value="IPNS-like_sf"/>
</dbReference>
<keyword evidence="6 9" id="KW-0560">Oxidoreductase</keyword>
<evidence type="ECO:0000256" key="5">
    <source>
        <dbReference type="ARBA" id="ARBA00022964"/>
    </source>
</evidence>
<comment type="cofactor">
    <cofactor evidence="1">
        <name>L-ascorbate</name>
        <dbReference type="ChEBI" id="CHEBI:38290"/>
    </cofactor>
</comment>
<evidence type="ECO:0000259" key="10">
    <source>
        <dbReference type="PROSITE" id="PS51471"/>
    </source>
</evidence>
<dbReference type="InterPro" id="IPR005123">
    <property type="entry name" value="Oxoglu/Fe-dep_dioxygenase_dom"/>
</dbReference>
<dbReference type="SUPFAM" id="SSF51197">
    <property type="entry name" value="Clavaminate synthase-like"/>
    <property type="match status" value="1"/>
</dbReference>
<accession>A0A6N2MIQ5</accession>
<evidence type="ECO:0000256" key="8">
    <source>
        <dbReference type="ARBA" id="ARBA00023241"/>
    </source>
</evidence>
<keyword evidence="3 9" id="KW-0479">Metal-binding</keyword>
<dbReference type="InterPro" id="IPR050295">
    <property type="entry name" value="Plant_2OG-oxidoreductases"/>
</dbReference>
<evidence type="ECO:0000256" key="3">
    <source>
        <dbReference type="ARBA" id="ARBA00022723"/>
    </source>
</evidence>
<evidence type="ECO:0000256" key="1">
    <source>
        <dbReference type="ARBA" id="ARBA00001961"/>
    </source>
</evidence>
<dbReference type="PROSITE" id="PS51471">
    <property type="entry name" value="FE2OG_OXY"/>
    <property type="match status" value="1"/>
</dbReference>
<evidence type="ECO:0000313" key="11">
    <source>
        <dbReference type="EMBL" id="VFU53551.1"/>
    </source>
</evidence>
<gene>
    <name evidence="11" type="ORF">SVIM_LOCUS371955</name>
</gene>
<protein>
    <recommendedName>
        <fullName evidence="10">Fe2OG dioxygenase domain-containing protein</fullName>
    </recommendedName>
</protein>
<evidence type="ECO:0000256" key="2">
    <source>
        <dbReference type="ARBA" id="ARBA00008056"/>
    </source>
</evidence>
<sequence>MESERVQNIASSTFEDTIPEAFIRSEQEQPAITTVHGIDLGVPVIDVSDPDEEKINRLIADASREWGMFQIVNHGIPSEVISKFQGVGRAFFELPQEEKELYAKPPGSKSIEGYGTFLQKEIEGKKGWVDHLFHRIWPPPAINYQFWPKNPPLYREANEEYVKYLHGVVDKLFKSLSLGLGLEEHELREAVGGDELAYLLKINYYPPCPRPDLALGGLAHTDMCSVTILVPNDVQGLQACRDGDWYCVRYIPDALVIHIGDQMEIMSNGKYKSVFHRTTVTKDKTRISWPVFLEPPGDLAVGPHPKLVNEKNPPKYKTKKYGDYCYCKLNKIPQ</sequence>
<dbReference type="PANTHER" id="PTHR47991">
    <property type="entry name" value="OXOGLUTARATE/IRON-DEPENDENT DIOXYGENASE"/>
    <property type="match status" value="1"/>
</dbReference>
<comment type="similarity">
    <text evidence="2 9">Belongs to the iron/ascorbate-dependent oxidoreductase family.</text>
</comment>
<name>A0A6N2MIQ5_SALVM</name>
<dbReference type="InterPro" id="IPR026992">
    <property type="entry name" value="DIOX_N"/>
</dbReference>